<dbReference type="PANTHER" id="PTHR46889">
    <property type="entry name" value="TRANSPOSASE INSF FOR INSERTION SEQUENCE IS3B-RELATED"/>
    <property type="match status" value="1"/>
</dbReference>
<dbReference type="GO" id="GO:0015074">
    <property type="term" value="P:DNA integration"/>
    <property type="evidence" value="ECO:0007669"/>
    <property type="project" value="InterPro"/>
</dbReference>
<accession>A0A0H5PYG5</accession>
<dbReference type="PROSITE" id="PS50994">
    <property type="entry name" value="INTEGRASE"/>
    <property type="match status" value="1"/>
</dbReference>
<evidence type="ECO:0000259" key="1">
    <source>
        <dbReference type="PROSITE" id="PS50994"/>
    </source>
</evidence>
<dbReference type="Gene3D" id="3.30.420.10">
    <property type="entry name" value="Ribonuclease H-like superfamily/Ribonuclease H"/>
    <property type="match status" value="1"/>
</dbReference>
<organism evidence="2">
    <name type="scientific">uncultured prokaryote</name>
    <dbReference type="NCBI Taxonomy" id="198431"/>
    <lineage>
        <taxon>unclassified sequences</taxon>
        <taxon>environmental samples</taxon>
    </lineage>
</organism>
<protein>
    <recommendedName>
        <fullName evidence="1">Integrase catalytic domain-containing protein</fullName>
    </recommendedName>
</protein>
<dbReference type="InterPro" id="IPR036397">
    <property type="entry name" value="RNaseH_sf"/>
</dbReference>
<dbReference type="InterPro" id="IPR048020">
    <property type="entry name" value="Transpos_IS3"/>
</dbReference>
<dbReference type="InterPro" id="IPR001584">
    <property type="entry name" value="Integrase_cat-core"/>
</dbReference>
<sequence length="302" mass="35466">MLNRPTFGGHISRGKRKPSAHDWAEAIQELRPEHDVELLLRINGMARSTFYYHRKRLGEPDGYDDVRSRILSIYNRHQGRYGYRRITAELHNEGLTINHKTVQKLMAQLGLKAKRRRQHYHSYKGAIGKIAPNILQRDFMASAPNQKWATDVTQVNIHDHKLYLSPILDMFNGEIISYSISSSPDLKMVMSMLDKAFRKVKDTSGMIMHSDQGWHYQHMRYQQALKDHGIIQSMSRKGNCLDNSMMENFFGLMKTELLYLREWSSVGEFEQALRAYIHYYNNDRIKLRLKGKSPVQYRTLYQ</sequence>
<dbReference type="AlphaFoldDB" id="A0A0H5PYG5"/>
<evidence type="ECO:0000313" key="2">
    <source>
        <dbReference type="EMBL" id="CRY94184.1"/>
    </source>
</evidence>
<dbReference type="Pfam" id="PF13333">
    <property type="entry name" value="rve_2"/>
    <property type="match status" value="1"/>
</dbReference>
<dbReference type="Pfam" id="PF00665">
    <property type="entry name" value="rve"/>
    <property type="match status" value="1"/>
</dbReference>
<dbReference type="PANTHER" id="PTHR46889:SF4">
    <property type="entry name" value="TRANSPOSASE INSO FOR INSERTION SEQUENCE ELEMENT IS911B-RELATED"/>
    <property type="match status" value="1"/>
</dbReference>
<dbReference type="InterPro" id="IPR050900">
    <property type="entry name" value="Transposase_IS3/IS150/IS904"/>
</dbReference>
<dbReference type="GO" id="GO:0003676">
    <property type="term" value="F:nucleic acid binding"/>
    <property type="evidence" value="ECO:0007669"/>
    <property type="project" value="InterPro"/>
</dbReference>
<dbReference type="Pfam" id="PF13276">
    <property type="entry name" value="HTH_21"/>
    <property type="match status" value="1"/>
</dbReference>
<feature type="domain" description="Integrase catalytic" evidence="1">
    <location>
        <begin position="140"/>
        <end position="302"/>
    </location>
</feature>
<dbReference type="SUPFAM" id="SSF53098">
    <property type="entry name" value="Ribonuclease H-like"/>
    <property type="match status" value="1"/>
</dbReference>
<dbReference type="NCBIfam" id="NF033516">
    <property type="entry name" value="transpos_IS3"/>
    <property type="match status" value="1"/>
</dbReference>
<proteinExistence type="predicted"/>
<name>A0A0H5PYG5_9ZZZZ</name>
<dbReference type="InterPro" id="IPR025948">
    <property type="entry name" value="HTH-like_dom"/>
</dbReference>
<dbReference type="InterPro" id="IPR012337">
    <property type="entry name" value="RNaseH-like_sf"/>
</dbReference>
<reference evidence="2" key="1">
    <citation type="submission" date="2015-06" db="EMBL/GenBank/DDBJ databases">
        <authorList>
            <person name="Joergensen T."/>
        </authorList>
    </citation>
    <scope>NUCLEOTIDE SEQUENCE</scope>
    <source>
        <strain evidence="2">RGRH0206</strain>
    </source>
</reference>
<reference evidence="2" key="2">
    <citation type="submission" date="2015-07" db="EMBL/GenBank/DDBJ databases">
        <title>Plasmids, circular viruses and viroids from rat gut.</title>
        <authorList>
            <person name="Jorgensen T.J."/>
            <person name="Hansen M.A."/>
            <person name="Xu Z."/>
            <person name="Tabak M.A."/>
            <person name="Sorensen S.J."/>
            <person name="Hansen L.H."/>
        </authorList>
    </citation>
    <scope>NUCLEOTIDE SEQUENCE</scope>
    <source>
        <strain evidence="2">RGRH0206</strain>
    </source>
</reference>
<dbReference type="EMBL" id="LN852886">
    <property type="protein sequence ID" value="CRY94184.1"/>
    <property type="molecule type" value="Genomic_DNA"/>
</dbReference>